<proteinExistence type="predicted"/>
<dbReference type="AlphaFoldDB" id="A0A816QLS2"/>
<feature type="non-terminal residue" evidence="1">
    <location>
        <position position="1"/>
    </location>
</feature>
<protein>
    <submittedName>
        <fullName evidence="1">(rape) hypothetical protein</fullName>
    </submittedName>
</protein>
<accession>A0A816QLS2</accession>
<organism evidence="1">
    <name type="scientific">Brassica napus</name>
    <name type="common">Rape</name>
    <dbReference type="NCBI Taxonomy" id="3708"/>
    <lineage>
        <taxon>Eukaryota</taxon>
        <taxon>Viridiplantae</taxon>
        <taxon>Streptophyta</taxon>
        <taxon>Embryophyta</taxon>
        <taxon>Tracheophyta</taxon>
        <taxon>Spermatophyta</taxon>
        <taxon>Magnoliopsida</taxon>
        <taxon>eudicotyledons</taxon>
        <taxon>Gunneridae</taxon>
        <taxon>Pentapetalae</taxon>
        <taxon>rosids</taxon>
        <taxon>malvids</taxon>
        <taxon>Brassicales</taxon>
        <taxon>Brassicaceae</taxon>
        <taxon>Brassiceae</taxon>
        <taxon>Brassica</taxon>
    </lineage>
</organism>
<dbReference type="EMBL" id="HG994370">
    <property type="protein sequence ID" value="CAF2061558.1"/>
    <property type="molecule type" value="Genomic_DNA"/>
</dbReference>
<evidence type="ECO:0000313" key="1">
    <source>
        <dbReference type="EMBL" id="CAF2061558.1"/>
    </source>
</evidence>
<name>A0A816QLS2_BRANA</name>
<dbReference type="Proteomes" id="UP001295469">
    <property type="component" value="Chromosome C06"/>
</dbReference>
<gene>
    <name evidence="1" type="ORF">DARMORV10_C06P35090.1</name>
</gene>
<reference evidence="1" key="1">
    <citation type="submission" date="2021-01" db="EMBL/GenBank/DDBJ databases">
        <authorList>
            <consortium name="Genoscope - CEA"/>
            <person name="William W."/>
        </authorList>
    </citation>
    <scope>NUCLEOTIDE SEQUENCE</scope>
</reference>
<sequence>KSSTQKKRTGSIKFCENMEDAIAAASATVEAAAAKDRSSGGCGGYGGVGYGDGKREGRYKRLVDTMVVDVVIRKVELVVVRWRWLWITEWRLWWLWIRRW</sequence>